<feature type="domain" description="HTH luxR-type" evidence="1">
    <location>
        <begin position="200"/>
        <end position="257"/>
    </location>
</feature>
<dbReference type="InterPro" id="IPR016032">
    <property type="entry name" value="Sig_transdc_resp-reg_C-effctor"/>
</dbReference>
<proteinExistence type="predicted"/>
<dbReference type="Proteomes" id="UP000245506">
    <property type="component" value="Unassembled WGS sequence"/>
</dbReference>
<organism evidence="2 3">
    <name type="scientific">Leucothrix arctica</name>
    <dbReference type="NCBI Taxonomy" id="1481894"/>
    <lineage>
        <taxon>Bacteria</taxon>
        <taxon>Pseudomonadati</taxon>
        <taxon>Pseudomonadota</taxon>
        <taxon>Gammaproteobacteria</taxon>
        <taxon>Thiotrichales</taxon>
        <taxon>Thiotrichaceae</taxon>
        <taxon>Leucothrix</taxon>
    </lineage>
</organism>
<dbReference type="InterPro" id="IPR036388">
    <property type="entry name" value="WH-like_DNA-bd_sf"/>
</dbReference>
<dbReference type="RefSeq" id="WP_109823911.1">
    <property type="nucleotide sequence ID" value="NZ_QGKL01000035.1"/>
</dbReference>
<dbReference type="GO" id="GO:0006355">
    <property type="term" value="P:regulation of DNA-templated transcription"/>
    <property type="evidence" value="ECO:0007669"/>
    <property type="project" value="InterPro"/>
</dbReference>
<dbReference type="SMART" id="SM00421">
    <property type="entry name" value="HTH_LUXR"/>
    <property type="match status" value="1"/>
</dbReference>
<keyword evidence="3" id="KW-1185">Reference proteome</keyword>
<dbReference type="AlphaFoldDB" id="A0A317CA88"/>
<protein>
    <recommendedName>
        <fullName evidence="1">HTH luxR-type domain-containing protein</fullName>
    </recommendedName>
</protein>
<comment type="caution">
    <text evidence="2">The sequence shown here is derived from an EMBL/GenBank/DDBJ whole genome shotgun (WGS) entry which is preliminary data.</text>
</comment>
<dbReference type="EMBL" id="QGKL01000035">
    <property type="protein sequence ID" value="PWQ95299.1"/>
    <property type="molecule type" value="Genomic_DNA"/>
</dbReference>
<evidence type="ECO:0000313" key="3">
    <source>
        <dbReference type="Proteomes" id="UP000245506"/>
    </source>
</evidence>
<evidence type="ECO:0000313" key="2">
    <source>
        <dbReference type="EMBL" id="PWQ95299.1"/>
    </source>
</evidence>
<dbReference type="Gene3D" id="1.10.10.10">
    <property type="entry name" value="Winged helix-like DNA-binding domain superfamily/Winged helix DNA-binding domain"/>
    <property type="match status" value="1"/>
</dbReference>
<dbReference type="SUPFAM" id="SSF46894">
    <property type="entry name" value="C-terminal effector domain of the bipartite response regulators"/>
    <property type="match status" value="1"/>
</dbReference>
<dbReference type="InterPro" id="IPR000792">
    <property type="entry name" value="Tscrpt_reg_LuxR_C"/>
</dbReference>
<dbReference type="CDD" id="cd06170">
    <property type="entry name" value="LuxR_C_like"/>
    <property type="match status" value="1"/>
</dbReference>
<accession>A0A317CA88</accession>
<dbReference type="Pfam" id="PF00196">
    <property type="entry name" value="GerE"/>
    <property type="match status" value="1"/>
</dbReference>
<sequence length="277" mass="31972">MSDSMEDCSCLELNDLISKIYRVGMDWSSWEEILEYFSSYVENGTGSVTAREKESFEIDKNNFYIIKTWNIDKDAVESYLTKHYKNDVWAKIEWDSPVGKVTVLSDHLPKTQLLTTSFYQNWLKPVGVSDGMVIQLFASRHFRIVLKIFHNDNTDAVLKLCEDLEKLLPHLRLATEIHMKLLGIDSDSEYKNQAIQLKEKYRLTPREIEVAKSSVYLGTNKKIANALGIDESTVKKHIKSILQKMNVSKKDEISHKLICFINPKLELVHPINAKTIE</sequence>
<evidence type="ECO:0000259" key="1">
    <source>
        <dbReference type="SMART" id="SM00421"/>
    </source>
</evidence>
<name>A0A317CA88_9GAMM</name>
<reference evidence="2 3" key="1">
    <citation type="submission" date="2018-05" db="EMBL/GenBank/DDBJ databases">
        <title>Leucothrix arctica sp. nov., isolated from Arctic seawater.</title>
        <authorList>
            <person name="Choi A."/>
            <person name="Baek K."/>
        </authorList>
    </citation>
    <scope>NUCLEOTIDE SEQUENCE [LARGE SCALE GENOMIC DNA]</scope>
    <source>
        <strain evidence="2 3">IMCC9719</strain>
    </source>
</reference>
<gene>
    <name evidence="2" type="ORF">DKT75_13220</name>
</gene>
<dbReference type="OrthoDB" id="9796655at2"/>
<dbReference type="GO" id="GO:0003677">
    <property type="term" value="F:DNA binding"/>
    <property type="evidence" value="ECO:0007669"/>
    <property type="project" value="InterPro"/>
</dbReference>